<dbReference type="Pfam" id="PF07969">
    <property type="entry name" value="Amidohydro_3"/>
    <property type="match status" value="1"/>
</dbReference>
<dbReference type="PANTHER" id="PTHR22642">
    <property type="entry name" value="IMIDAZOLONEPROPIONASE"/>
    <property type="match status" value="1"/>
</dbReference>
<feature type="domain" description="Amidohydrolase 3" evidence="1">
    <location>
        <begin position="52"/>
        <end position="531"/>
    </location>
</feature>
<dbReference type="Gene3D" id="3.10.310.70">
    <property type="match status" value="1"/>
</dbReference>
<dbReference type="InterPro" id="IPR032466">
    <property type="entry name" value="Metal_Hydrolase"/>
</dbReference>
<evidence type="ECO:0000259" key="1">
    <source>
        <dbReference type="Pfam" id="PF07969"/>
    </source>
</evidence>
<dbReference type="SUPFAM" id="SSF51338">
    <property type="entry name" value="Composite domain of metallo-dependent hydrolases"/>
    <property type="match status" value="1"/>
</dbReference>
<comment type="caution">
    <text evidence="2">The sequence shown here is derived from an EMBL/GenBank/DDBJ whole genome shotgun (WGS) entry which is preliminary data.</text>
</comment>
<evidence type="ECO:0000313" key="2">
    <source>
        <dbReference type="EMBL" id="GAA4661232.1"/>
    </source>
</evidence>
<gene>
    <name evidence="2" type="ORF">GCM10023214_61770</name>
</gene>
<dbReference type="PANTHER" id="PTHR22642:SF21">
    <property type="entry name" value="PERIPLASMIC PROTEIN"/>
    <property type="match status" value="1"/>
</dbReference>
<dbReference type="Gene3D" id="2.30.40.10">
    <property type="entry name" value="Urease, subunit C, domain 1"/>
    <property type="match status" value="1"/>
</dbReference>
<name>A0ABP8VGL2_9PSEU</name>
<dbReference type="InterPro" id="IPR013108">
    <property type="entry name" value="Amidohydro_3"/>
</dbReference>
<dbReference type="Proteomes" id="UP001500192">
    <property type="component" value="Unassembled WGS sequence"/>
</dbReference>
<dbReference type="Gene3D" id="3.20.20.140">
    <property type="entry name" value="Metal-dependent hydrolases"/>
    <property type="match status" value="1"/>
</dbReference>
<dbReference type="InterPro" id="IPR011059">
    <property type="entry name" value="Metal-dep_hydrolase_composite"/>
</dbReference>
<dbReference type="EMBL" id="BAABIB010000120">
    <property type="protein sequence ID" value="GAA4661232.1"/>
    <property type="molecule type" value="Genomic_DNA"/>
</dbReference>
<accession>A0ABP8VGL2</accession>
<dbReference type="SUPFAM" id="SSF51556">
    <property type="entry name" value="Metallo-dependent hydrolases"/>
    <property type="match status" value="1"/>
</dbReference>
<proteinExistence type="predicted"/>
<protein>
    <submittedName>
        <fullName evidence="2">Amidohydrolase</fullName>
    </submittedName>
</protein>
<evidence type="ECO:0000313" key="3">
    <source>
        <dbReference type="Proteomes" id="UP001500192"/>
    </source>
</evidence>
<reference evidence="3" key="1">
    <citation type="journal article" date="2019" name="Int. J. Syst. Evol. Microbiol.">
        <title>The Global Catalogue of Microorganisms (GCM) 10K type strain sequencing project: providing services to taxonomists for standard genome sequencing and annotation.</title>
        <authorList>
            <consortium name="The Broad Institute Genomics Platform"/>
            <consortium name="The Broad Institute Genome Sequencing Center for Infectious Disease"/>
            <person name="Wu L."/>
            <person name="Ma J."/>
        </authorList>
    </citation>
    <scope>NUCLEOTIDE SEQUENCE [LARGE SCALE GENOMIC DNA]</scope>
    <source>
        <strain evidence="3">JCM 18054</strain>
    </source>
</reference>
<keyword evidence="3" id="KW-1185">Reference proteome</keyword>
<dbReference type="RefSeq" id="WP_346055759.1">
    <property type="nucleotide sequence ID" value="NZ_BAABIB010000120.1"/>
</dbReference>
<sequence>MADSTKSAADELYVNGPVWTGPGREVTALAVRDGRVLACGEDAREHAGPGTRIVDLQGHRLIPGLIDGHLHAARAGATWTAELHWTGVPDVASALATIKAAAGDRPAGEWIRAIGGWHPCQFAESREPTRAELDAVAPDHPVYVQALYEVAVLNSAALRATGLDRQAGDLPGGRVERDPVTGEPTGRVHGMGAFTHCLDAMTAPAPGEQLRSTAAMFADLHAAGLTGIVDAGGFGMGPERYDPLFTLWRRGELSMRTRLFLSAVDPGREQAQLDGWLRHAQTRFGDGLLQVLGIGEVVHFGCHDFEGLEDFRISEAAAAQLYDISYATAARGWPMNIHAVLDSSIDVILDCWEAVDRLIPLRGLRFSLSHADRIGARNLRRLKALGAGIVLDDHQVFKAAASEAAWGAGSMAAVPPVADIFAEGIPVAAGTDASRASSYSPWLSLWWLVAGTSLDGVRRRSTRHLCNRERALNAYTAGSAWLSFEEADRGHLRPGARADFAVLSDDYFTVPVEQIPAISAELTVVGGKVVHSTGAVG</sequence>
<organism evidence="2 3">
    <name type="scientific">Amycolatopsis dongchuanensis</name>
    <dbReference type="NCBI Taxonomy" id="1070866"/>
    <lineage>
        <taxon>Bacteria</taxon>
        <taxon>Bacillati</taxon>
        <taxon>Actinomycetota</taxon>
        <taxon>Actinomycetes</taxon>
        <taxon>Pseudonocardiales</taxon>
        <taxon>Pseudonocardiaceae</taxon>
        <taxon>Amycolatopsis</taxon>
    </lineage>
</organism>